<protein>
    <submittedName>
        <fullName evidence="3">NAD(P)-binding domain-containing protein</fullName>
    </submittedName>
</protein>
<dbReference type="EMBL" id="JAZEWV010000031">
    <property type="protein sequence ID" value="MEE4545576.1"/>
    <property type="molecule type" value="Genomic_DNA"/>
</dbReference>
<evidence type="ECO:0000313" key="3">
    <source>
        <dbReference type="EMBL" id="MEE4545576.1"/>
    </source>
</evidence>
<evidence type="ECO:0000259" key="2">
    <source>
        <dbReference type="Pfam" id="PF03807"/>
    </source>
</evidence>
<comment type="caution">
    <text evidence="3">The sequence shown here is derived from an EMBL/GenBank/DDBJ whole genome shotgun (WGS) entry which is preliminary data.</text>
</comment>
<sequence length="216" mass="22670">MTRIGILGTGMVGRTLGTRLAALGHEVVMGARQAGHPGARSWARETGGGAGDFAEAAAHGELLVNATAGAGSCAALRQAGEENLAGKVVLDTSNPLDFGAGFPPSLRPVNTDSLGEQLQRAFPAARIVKTLNTVLASVMVEPDELPEPHDVFVAGEDADAKRVTRDLLVELGWSPEHVIDLGGIRASRGTEMYIALWLALDASFQTGNFNIRVVRH</sequence>
<dbReference type="PANTHER" id="PTHR14239">
    <property type="entry name" value="DUDULIN-RELATED"/>
    <property type="match status" value="1"/>
</dbReference>
<dbReference type="Proteomes" id="UP001344658">
    <property type="component" value="Unassembled WGS sequence"/>
</dbReference>
<keyword evidence="4" id="KW-1185">Reference proteome</keyword>
<dbReference type="InterPro" id="IPR036291">
    <property type="entry name" value="NAD(P)-bd_dom_sf"/>
</dbReference>
<reference evidence="3 4" key="1">
    <citation type="submission" date="2023-12" db="EMBL/GenBank/DDBJ databases">
        <title>Streptomyces sp. V4-01.</title>
        <authorList>
            <person name="Somphong A."/>
            <person name="Phongsopitanun W."/>
        </authorList>
    </citation>
    <scope>NUCLEOTIDE SEQUENCE [LARGE SCALE GENOMIC DNA]</scope>
    <source>
        <strain evidence="3 4">V4-01</strain>
    </source>
</reference>
<dbReference type="PANTHER" id="PTHR14239:SF10">
    <property type="entry name" value="REDUCTASE"/>
    <property type="match status" value="1"/>
</dbReference>
<organism evidence="3 4">
    <name type="scientific">Actinacidiphila polyblastidii</name>
    <dbReference type="NCBI Taxonomy" id="3110430"/>
    <lineage>
        <taxon>Bacteria</taxon>
        <taxon>Bacillati</taxon>
        <taxon>Actinomycetota</taxon>
        <taxon>Actinomycetes</taxon>
        <taxon>Kitasatosporales</taxon>
        <taxon>Streptomycetaceae</taxon>
        <taxon>Actinacidiphila</taxon>
    </lineage>
</organism>
<gene>
    <name evidence="3" type="ORF">V2S66_26870</name>
</gene>
<dbReference type="RefSeq" id="WP_330799271.1">
    <property type="nucleotide sequence ID" value="NZ_JAZEWV010000031.1"/>
</dbReference>
<name>A0ABU7PIJ6_9ACTN</name>
<dbReference type="Gene3D" id="3.40.50.720">
    <property type="entry name" value="NAD(P)-binding Rossmann-like Domain"/>
    <property type="match status" value="1"/>
</dbReference>
<keyword evidence="1" id="KW-0560">Oxidoreductase</keyword>
<evidence type="ECO:0000256" key="1">
    <source>
        <dbReference type="ARBA" id="ARBA00023002"/>
    </source>
</evidence>
<dbReference type="SUPFAM" id="SSF51735">
    <property type="entry name" value="NAD(P)-binding Rossmann-fold domains"/>
    <property type="match status" value="1"/>
</dbReference>
<feature type="domain" description="Pyrroline-5-carboxylate reductase catalytic N-terminal" evidence="2">
    <location>
        <begin position="3"/>
        <end position="95"/>
    </location>
</feature>
<dbReference type="InterPro" id="IPR028939">
    <property type="entry name" value="P5C_Rdtase_cat_N"/>
</dbReference>
<accession>A0ABU7PIJ6</accession>
<dbReference type="Pfam" id="PF03807">
    <property type="entry name" value="F420_oxidored"/>
    <property type="match status" value="1"/>
</dbReference>
<evidence type="ECO:0000313" key="4">
    <source>
        <dbReference type="Proteomes" id="UP001344658"/>
    </source>
</evidence>
<dbReference type="InterPro" id="IPR051267">
    <property type="entry name" value="STEAP_metalloreductase"/>
</dbReference>
<proteinExistence type="predicted"/>